<evidence type="ECO:0000313" key="3">
    <source>
        <dbReference type="EMBL" id="RSH95707.1"/>
    </source>
</evidence>
<dbReference type="AlphaFoldDB" id="A0A427YX96"/>
<evidence type="ECO:0008006" key="5">
    <source>
        <dbReference type="Google" id="ProtNLM"/>
    </source>
</evidence>
<dbReference type="Pfam" id="PF14269">
    <property type="entry name" value="Arylsulfotran_2"/>
    <property type="match status" value="1"/>
</dbReference>
<dbReference type="PANTHER" id="PTHR35340:SF5">
    <property type="entry name" value="ASST-DOMAIN-CONTAINING PROTEIN"/>
    <property type="match status" value="1"/>
</dbReference>
<keyword evidence="2" id="KW-0732">Signal</keyword>
<name>A0A427YX96_9TREE</name>
<keyword evidence="4" id="KW-1185">Reference proteome</keyword>
<feature type="chain" id="PRO_5019361770" description="ASST-domain-containing protein" evidence="2">
    <location>
        <begin position="21"/>
        <end position="528"/>
    </location>
</feature>
<accession>A0A427YX96</accession>
<dbReference type="InterPro" id="IPR053143">
    <property type="entry name" value="Arylsulfate_ST"/>
</dbReference>
<dbReference type="OrthoDB" id="5427350at2759"/>
<dbReference type="STRING" id="1890683.A0A427YX96"/>
<evidence type="ECO:0000256" key="2">
    <source>
        <dbReference type="SAM" id="SignalP"/>
    </source>
</evidence>
<proteinExistence type="predicted"/>
<feature type="transmembrane region" description="Helical" evidence="1">
    <location>
        <begin position="505"/>
        <end position="527"/>
    </location>
</feature>
<reference evidence="3 4" key="1">
    <citation type="submission" date="2018-11" db="EMBL/GenBank/DDBJ databases">
        <title>Genome sequence of Saitozyma podzolica DSM 27192.</title>
        <authorList>
            <person name="Aliyu H."/>
            <person name="Gorte O."/>
            <person name="Ochsenreither K."/>
        </authorList>
    </citation>
    <scope>NUCLEOTIDE SEQUENCE [LARGE SCALE GENOMIC DNA]</scope>
    <source>
        <strain evidence="3 4">DSM 27192</strain>
    </source>
</reference>
<sequence>MRRERALLICLLAFVDQAWGYYNASGEYSSGALGGSPYQTFQSTDLTPVTLNFNVFPAAVPEPGYLFYAPRGTAVKQPGGQIIDWEGNLIYDASAYGQTMSFQQMSYQGEDVLGMWFQITSNNTALITIYSVEQYDLSSYDVTATDGSSGWIIAGYAQEINVTSGEAIFTWKSLDHVDPSLCYASPGSTGVSESSPWDYFHINSIEKDSSGNYLISSRHCHAIYYVSGADGSLLWTLNGMNSSFTMGEGSTFEWQHHARWTVEGQQMTIFDNAATAWVSNETEARGLLVNIDTSSMSATLAQAYLPWNATVSESQGSVQTQPNGNVLVGWGQTPFFGEYDANGTLLWSAQFGVGDVQSYRVLRSNWTGYPTWSPSISVVSNSSTSSHDVYASWNGATEVSTWEVLGSAFQDGTYTSLVNSTKEGFETLSSIPQSQTGGYSFLQVRGVAANGTVLAPAAYAALNGTVLSSTSTSTGASAAGASATSAASAAQSAKSSAAGRSEQGMMGMAGMAVWSVVVGGAAVLVSLS</sequence>
<comment type="caution">
    <text evidence="3">The sequence shown here is derived from an EMBL/GenBank/DDBJ whole genome shotgun (WGS) entry which is preliminary data.</text>
</comment>
<protein>
    <recommendedName>
        <fullName evidence="5">ASST-domain-containing protein</fullName>
    </recommendedName>
</protein>
<feature type="signal peptide" evidence="2">
    <location>
        <begin position="1"/>
        <end position="20"/>
    </location>
</feature>
<keyword evidence="1" id="KW-0472">Membrane</keyword>
<gene>
    <name evidence="3" type="ORF">EHS25_000799</name>
</gene>
<dbReference type="Proteomes" id="UP000279259">
    <property type="component" value="Unassembled WGS sequence"/>
</dbReference>
<evidence type="ECO:0000256" key="1">
    <source>
        <dbReference type="SAM" id="Phobius"/>
    </source>
</evidence>
<keyword evidence="1" id="KW-1133">Transmembrane helix</keyword>
<evidence type="ECO:0000313" key="4">
    <source>
        <dbReference type="Proteomes" id="UP000279259"/>
    </source>
</evidence>
<keyword evidence="1" id="KW-0812">Transmembrane</keyword>
<organism evidence="3 4">
    <name type="scientific">Saitozyma podzolica</name>
    <dbReference type="NCBI Taxonomy" id="1890683"/>
    <lineage>
        <taxon>Eukaryota</taxon>
        <taxon>Fungi</taxon>
        <taxon>Dikarya</taxon>
        <taxon>Basidiomycota</taxon>
        <taxon>Agaricomycotina</taxon>
        <taxon>Tremellomycetes</taxon>
        <taxon>Tremellales</taxon>
        <taxon>Trimorphomycetaceae</taxon>
        <taxon>Saitozyma</taxon>
    </lineage>
</organism>
<dbReference type="EMBL" id="RSCD01000001">
    <property type="protein sequence ID" value="RSH95707.1"/>
    <property type="molecule type" value="Genomic_DNA"/>
</dbReference>
<dbReference type="InterPro" id="IPR039535">
    <property type="entry name" value="ASST-like"/>
</dbReference>
<dbReference type="PANTHER" id="PTHR35340">
    <property type="entry name" value="PQQ ENZYME REPEAT PROTEIN-RELATED"/>
    <property type="match status" value="1"/>
</dbReference>